<reference evidence="1 2" key="1">
    <citation type="submission" date="2018-09" db="EMBL/GenBank/DDBJ databases">
        <title>A high-quality reference genome of wild soybean provides a powerful tool to mine soybean genomes.</title>
        <authorList>
            <person name="Xie M."/>
            <person name="Chung C.Y.L."/>
            <person name="Li M.-W."/>
            <person name="Wong F.-L."/>
            <person name="Chan T.-F."/>
            <person name="Lam H.-M."/>
        </authorList>
    </citation>
    <scope>NUCLEOTIDE SEQUENCE [LARGE SCALE GENOMIC DNA]</scope>
    <source>
        <strain evidence="2">cv. W05</strain>
        <tissue evidence="1">Hypocotyl of etiolated seedlings</tissue>
    </source>
</reference>
<feature type="non-terminal residue" evidence="1">
    <location>
        <position position="1"/>
    </location>
</feature>
<organism evidence="1 2">
    <name type="scientific">Glycine soja</name>
    <name type="common">Wild soybean</name>
    <dbReference type="NCBI Taxonomy" id="3848"/>
    <lineage>
        <taxon>Eukaryota</taxon>
        <taxon>Viridiplantae</taxon>
        <taxon>Streptophyta</taxon>
        <taxon>Embryophyta</taxon>
        <taxon>Tracheophyta</taxon>
        <taxon>Spermatophyta</taxon>
        <taxon>Magnoliopsida</taxon>
        <taxon>eudicotyledons</taxon>
        <taxon>Gunneridae</taxon>
        <taxon>Pentapetalae</taxon>
        <taxon>rosids</taxon>
        <taxon>fabids</taxon>
        <taxon>Fabales</taxon>
        <taxon>Fabaceae</taxon>
        <taxon>Papilionoideae</taxon>
        <taxon>50 kb inversion clade</taxon>
        <taxon>NPAAA clade</taxon>
        <taxon>indigoferoid/millettioid clade</taxon>
        <taxon>Phaseoleae</taxon>
        <taxon>Glycine</taxon>
        <taxon>Glycine subgen. Soja</taxon>
    </lineage>
</organism>
<name>A0A445GIU1_GLYSO</name>
<keyword evidence="2" id="KW-1185">Reference proteome</keyword>
<evidence type="ECO:0000313" key="1">
    <source>
        <dbReference type="EMBL" id="RZB61146.1"/>
    </source>
</evidence>
<dbReference type="EMBL" id="QZWG01000016">
    <property type="protein sequence ID" value="RZB61146.1"/>
    <property type="molecule type" value="Genomic_DNA"/>
</dbReference>
<dbReference type="PANTHER" id="PTHR33116:SF86">
    <property type="entry name" value="REVERSE TRANSCRIPTASE DOMAIN-CONTAINING PROTEIN"/>
    <property type="match status" value="1"/>
</dbReference>
<comment type="caution">
    <text evidence="1">The sequence shown here is derived from an EMBL/GenBank/DDBJ whole genome shotgun (WGS) entry which is preliminary data.</text>
</comment>
<dbReference type="Proteomes" id="UP000289340">
    <property type="component" value="Chromosome 16"/>
</dbReference>
<dbReference type="PANTHER" id="PTHR33116">
    <property type="entry name" value="REVERSE TRANSCRIPTASE ZINC-BINDING DOMAIN-CONTAINING PROTEIN-RELATED-RELATED"/>
    <property type="match status" value="1"/>
</dbReference>
<accession>A0A445GIU1</accession>
<dbReference type="AlphaFoldDB" id="A0A445GIU1"/>
<proteinExistence type="predicted"/>
<protein>
    <submittedName>
        <fullName evidence="1">Uncharacterized protein</fullName>
    </submittedName>
</protein>
<gene>
    <name evidence="1" type="ORF">D0Y65_043767</name>
</gene>
<sequence length="317" mass="36544">ATEKESTTHTKILDIYGKYLEQPFIIGRNKKVVFGFLKDRIWKCIDHWSGKQLSEASKEVLIKSCAQAISSYCMSVYLLPAFLEEDIQRMKNSFWWDSKTATSRGINWLSWDKLSMKEEFGGLGFHNLHGFNLSMLGNQGWKLITHPNATVTKFTKLNIFLKEVSIVTVDQAQNTKDLIFKVLQILPSQHQQKFAMMLWCIWKQRNEKLWENLDTNPNISVSLPMQLLHEWQHARKHSRTPTVSNIQIPATWCKPSLGFLKFIVDAALFKDHKCFGVGICIRDDKGAFVKAITHLSPGWPKPREAEAWGHLQAITWA</sequence>
<evidence type="ECO:0000313" key="2">
    <source>
        <dbReference type="Proteomes" id="UP000289340"/>
    </source>
</evidence>